<gene>
    <name evidence="1" type="ORF">H9X91_12725</name>
</gene>
<dbReference type="SUPFAM" id="SSF52777">
    <property type="entry name" value="CoA-dependent acyltransferases"/>
    <property type="match status" value="1"/>
</dbReference>
<comment type="caution">
    <text evidence="1">The sequence shown here is derived from an EMBL/GenBank/DDBJ whole genome shotgun (WGS) entry which is preliminary data.</text>
</comment>
<dbReference type="EMBL" id="JACSNX010000028">
    <property type="protein sequence ID" value="MBM6852299.1"/>
    <property type="molecule type" value="Genomic_DNA"/>
</dbReference>
<dbReference type="Proteomes" id="UP000719500">
    <property type="component" value="Unassembled WGS sequence"/>
</dbReference>
<dbReference type="InterPro" id="IPR001707">
    <property type="entry name" value="Cmp_AcTrfase"/>
</dbReference>
<dbReference type="SMART" id="SM01059">
    <property type="entry name" value="CAT"/>
    <property type="match status" value="1"/>
</dbReference>
<dbReference type="PANTHER" id="PTHR38474:SF1">
    <property type="entry name" value="SLR0299 PROTEIN"/>
    <property type="match status" value="1"/>
</dbReference>
<protein>
    <submittedName>
        <fullName evidence="1">Chloramphenicol acetyltransferase</fullName>
    </submittedName>
</protein>
<evidence type="ECO:0000313" key="2">
    <source>
        <dbReference type="Proteomes" id="UP000719500"/>
    </source>
</evidence>
<name>A0ABS2FXB9_9FIRM</name>
<evidence type="ECO:0000313" key="1">
    <source>
        <dbReference type="EMBL" id="MBM6852299.1"/>
    </source>
</evidence>
<sequence>MNWRIVDMSREPRRDQFAYFQTLANPYVGVTVQVDVTEPADWCRETGTSFFLAVLYAAARAANGVPELRRRIRGDQVVEYDRCPSSHTVALPDGTYCYCRLEADRPFADFLPYAAAEQARVKEAPSLEDGEDGESLFFVSCVPWLSYTALTQPTPTPADSNPRITWGRWHRQEGRILLPMTLLANHALVDGIHIARFYENLDRELAALCSRERTTD</sequence>
<dbReference type="Gene3D" id="3.30.559.10">
    <property type="entry name" value="Chloramphenicol acetyltransferase-like domain"/>
    <property type="match status" value="1"/>
</dbReference>
<proteinExistence type="predicted"/>
<dbReference type="Pfam" id="PF00302">
    <property type="entry name" value="CAT"/>
    <property type="match status" value="1"/>
</dbReference>
<organism evidence="1 2">
    <name type="scientific">Oscillibacter valericigenes</name>
    <dbReference type="NCBI Taxonomy" id="351091"/>
    <lineage>
        <taxon>Bacteria</taxon>
        <taxon>Bacillati</taxon>
        <taxon>Bacillota</taxon>
        <taxon>Clostridia</taxon>
        <taxon>Eubacteriales</taxon>
        <taxon>Oscillospiraceae</taxon>
        <taxon>Oscillibacter</taxon>
    </lineage>
</organism>
<reference evidence="1 2" key="1">
    <citation type="journal article" date="2021" name="Sci. Rep.">
        <title>The distribution of antibiotic resistance genes in chicken gut microbiota commensals.</title>
        <authorList>
            <person name="Juricova H."/>
            <person name="Matiasovicova J."/>
            <person name="Kubasova T."/>
            <person name="Cejkova D."/>
            <person name="Rychlik I."/>
        </authorList>
    </citation>
    <scope>NUCLEOTIDE SEQUENCE [LARGE SCALE GENOMIC DNA]</scope>
    <source>
        <strain evidence="1 2">An411</strain>
    </source>
</reference>
<keyword evidence="2" id="KW-1185">Reference proteome</keyword>
<accession>A0ABS2FXB9</accession>
<dbReference type="RefSeq" id="WP_204805554.1">
    <property type="nucleotide sequence ID" value="NZ_JACSNX010000028.1"/>
</dbReference>
<dbReference type="PANTHER" id="PTHR38474">
    <property type="entry name" value="SLR0299 PROTEIN"/>
    <property type="match status" value="1"/>
</dbReference>
<dbReference type="InterPro" id="IPR023213">
    <property type="entry name" value="CAT-like_dom_sf"/>
</dbReference>